<sequence>MHTNNSISSFISNLFHHYHSQPAVNQPIKLLLNMIKKKPPIPKNGMNPVYISHLRSLPVISNAHAVPKRAASKATCSPILRASGPNFCGYYGPRCSRKCRHLNIEQYQCKYCDRRTKTRGNLRTHCTKEHPGMPISTAGYGKETLPEPLAKLLELVVQVPLSSQVIRGPAANTTVEESAQTSRPVCIDLTMDDDEPVYEPYPCAQALARCITMKESTSDSPAVMEKPNVAGWDNVDTAHDQQDNTSAPTNNHSPPVFWRRDSVADAEDAATEKPLQPPSKVPEHTYQIALPPSPIQQRAVVPVTQPVHLPEHKPEPQPERVWRFPLPMLRTSSTAHSPAQVYVPPLDEQAFLEEDLKRLILLAKQEARCTNVTELRALVMEHKREYKATCRREREAVVAYRELQRGRAERRADEAKMEANATKQVQRSSIFRETQLRKKKSGLLEYRYPKMPAPPFVPLKPRSDVPAPTLIPAIW</sequence>
<dbReference type="Proteomes" id="UP000054007">
    <property type="component" value="Unassembled WGS sequence"/>
</dbReference>
<dbReference type="InterPro" id="IPR013087">
    <property type="entry name" value="Znf_C2H2_type"/>
</dbReference>
<keyword evidence="5" id="KW-1185">Reference proteome</keyword>
<gene>
    <name evidence="4" type="ORF">CYLTODRAFT_443764</name>
</gene>
<dbReference type="GO" id="GO:0008270">
    <property type="term" value="F:zinc ion binding"/>
    <property type="evidence" value="ECO:0007669"/>
    <property type="project" value="UniProtKB-KW"/>
</dbReference>
<accession>A0A0D7BCC4</accession>
<keyword evidence="1" id="KW-0862">Zinc</keyword>
<keyword evidence="1" id="KW-0479">Metal-binding</keyword>
<evidence type="ECO:0000256" key="1">
    <source>
        <dbReference type="PROSITE-ProRule" id="PRU00042"/>
    </source>
</evidence>
<evidence type="ECO:0000259" key="3">
    <source>
        <dbReference type="PROSITE" id="PS50157"/>
    </source>
</evidence>
<dbReference type="EMBL" id="KN880516">
    <property type="protein sequence ID" value="KIY67809.1"/>
    <property type="molecule type" value="Genomic_DNA"/>
</dbReference>
<keyword evidence="1" id="KW-0863">Zinc-finger</keyword>
<proteinExistence type="predicted"/>
<feature type="compositionally biased region" description="Polar residues" evidence="2">
    <location>
        <begin position="243"/>
        <end position="253"/>
    </location>
</feature>
<dbReference type="SUPFAM" id="SSF57667">
    <property type="entry name" value="beta-beta-alpha zinc fingers"/>
    <property type="match status" value="1"/>
</dbReference>
<dbReference type="InterPro" id="IPR036236">
    <property type="entry name" value="Znf_C2H2_sf"/>
</dbReference>
<feature type="region of interest" description="Disordered" evidence="2">
    <location>
        <begin position="233"/>
        <end position="257"/>
    </location>
</feature>
<evidence type="ECO:0000313" key="4">
    <source>
        <dbReference type="EMBL" id="KIY67809.1"/>
    </source>
</evidence>
<protein>
    <recommendedName>
        <fullName evidence="3">C2H2-type domain-containing protein</fullName>
    </recommendedName>
</protein>
<dbReference type="PROSITE" id="PS50157">
    <property type="entry name" value="ZINC_FINGER_C2H2_2"/>
    <property type="match status" value="1"/>
</dbReference>
<dbReference type="AlphaFoldDB" id="A0A0D7BCC4"/>
<reference evidence="4 5" key="1">
    <citation type="journal article" date="2015" name="Fungal Genet. Biol.">
        <title>Evolution of novel wood decay mechanisms in Agaricales revealed by the genome sequences of Fistulina hepatica and Cylindrobasidium torrendii.</title>
        <authorList>
            <person name="Floudas D."/>
            <person name="Held B.W."/>
            <person name="Riley R."/>
            <person name="Nagy L.G."/>
            <person name="Koehler G."/>
            <person name="Ransdell A.S."/>
            <person name="Younus H."/>
            <person name="Chow J."/>
            <person name="Chiniquy J."/>
            <person name="Lipzen A."/>
            <person name="Tritt A."/>
            <person name="Sun H."/>
            <person name="Haridas S."/>
            <person name="LaButti K."/>
            <person name="Ohm R.A."/>
            <person name="Kues U."/>
            <person name="Blanchette R.A."/>
            <person name="Grigoriev I.V."/>
            <person name="Minto R.E."/>
            <person name="Hibbett D.S."/>
        </authorList>
    </citation>
    <scope>NUCLEOTIDE SEQUENCE [LARGE SCALE GENOMIC DNA]</scope>
    <source>
        <strain evidence="4 5">FP15055 ss-10</strain>
    </source>
</reference>
<evidence type="ECO:0000256" key="2">
    <source>
        <dbReference type="SAM" id="MobiDB-lite"/>
    </source>
</evidence>
<evidence type="ECO:0000313" key="5">
    <source>
        <dbReference type="Proteomes" id="UP000054007"/>
    </source>
</evidence>
<feature type="domain" description="C2H2-type" evidence="3">
    <location>
        <begin position="107"/>
        <end position="135"/>
    </location>
</feature>
<name>A0A0D7BCC4_9AGAR</name>
<dbReference type="SMART" id="SM00355">
    <property type="entry name" value="ZnF_C2H2"/>
    <property type="match status" value="1"/>
</dbReference>
<organism evidence="4 5">
    <name type="scientific">Cylindrobasidium torrendii FP15055 ss-10</name>
    <dbReference type="NCBI Taxonomy" id="1314674"/>
    <lineage>
        <taxon>Eukaryota</taxon>
        <taxon>Fungi</taxon>
        <taxon>Dikarya</taxon>
        <taxon>Basidiomycota</taxon>
        <taxon>Agaricomycotina</taxon>
        <taxon>Agaricomycetes</taxon>
        <taxon>Agaricomycetidae</taxon>
        <taxon>Agaricales</taxon>
        <taxon>Marasmiineae</taxon>
        <taxon>Physalacriaceae</taxon>
        <taxon>Cylindrobasidium</taxon>
    </lineage>
</organism>